<name>A0ABD0PZ85_CIRMR</name>
<feature type="non-terminal residue" evidence="2">
    <location>
        <position position="1"/>
    </location>
</feature>
<dbReference type="AlphaFoldDB" id="A0ABD0PZ85"/>
<dbReference type="Pfam" id="PF16182">
    <property type="entry name" value="AbLIM_anchor"/>
    <property type="match status" value="1"/>
</dbReference>
<dbReference type="Proteomes" id="UP001529510">
    <property type="component" value="Unassembled WGS sequence"/>
</dbReference>
<accession>A0ABD0PZ85</accession>
<feature type="domain" description="Putative adherens-junction anchoring" evidence="1">
    <location>
        <begin position="21"/>
        <end position="89"/>
    </location>
</feature>
<comment type="caution">
    <text evidence="2">The sequence shown here is derived from an EMBL/GenBank/DDBJ whole genome shotgun (WGS) entry which is preliminary data.</text>
</comment>
<evidence type="ECO:0000313" key="2">
    <source>
        <dbReference type="EMBL" id="KAL0179338.1"/>
    </source>
</evidence>
<dbReference type="InterPro" id="IPR051618">
    <property type="entry name" value="Actin-binding_LIM"/>
</dbReference>
<reference evidence="2 3" key="1">
    <citation type="submission" date="2024-05" db="EMBL/GenBank/DDBJ databases">
        <title>Genome sequencing and assembly of Indian major carp, Cirrhinus mrigala (Hamilton, 1822).</title>
        <authorList>
            <person name="Mohindra V."/>
            <person name="Chowdhury L.M."/>
            <person name="Lal K."/>
            <person name="Jena J.K."/>
        </authorList>
    </citation>
    <scope>NUCLEOTIDE SEQUENCE [LARGE SCALE GENOMIC DNA]</scope>
    <source>
        <strain evidence="2">CM1030</strain>
        <tissue evidence="2">Blood</tissue>
    </source>
</reference>
<dbReference type="PANTHER" id="PTHR24213:SF18">
    <property type="entry name" value="ACTIN-BINDING LIM PROTEIN 1"/>
    <property type="match status" value="1"/>
</dbReference>
<evidence type="ECO:0000313" key="3">
    <source>
        <dbReference type="Proteomes" id="UP001529510"/>
    </source>
</evidence>
<dbReference type="EMBL" id="JAMKFB020000012">
    <property type="protein sequence ID" value="KAL0179338.1"/>
    <property type="molecule type" value="Genomic_DNA"/>
</dbReference>
<dbReference type="PANTHER" id="PTHR24213">
    <property type="entry name" value="ACTIN-BINDING LIM PROTEIN"/>
    <property type="match status" value="1"/>
</dbReference>
<feature type="non-terminal residue" evidence="2">
    <location>
        <position position="90"/>
    </location>
</feature>
<protein>
    <recommendedName>
        <fullName evidence="1">Putative adherens-junction anchoring domain-containing protein</fullName>
    </recommendedName>
</protein>
<dbReference type="InterPro" id="IPR032402">
    <property type="entry name" value="AbLIM_anchor"/>
</dbReference>
<organism evidence="2 3">
    <name type="scientific">Cirrhinus mrigala</name>
    <name type="common">Mrigala</name>
    <dbReference type="NCBI Taxonomy" id="683832"/>
    <lineage>
        <taxon>Eukaryota</taxon>
        <taxon>Metazoa</taxon>
        <taxon>Chordata</taxon>
        <taxon>Craniata</taxon>
        <taxon>Vertebrata</taxon>
        <taxon>Euteleostomi</taxon>
        <taxon>Actinopterygii</taxon>
        <taxon>Neopterygii</taxon>
        <taxon>Teleostei</taxon>
        <taxon>Ostariophysi</taxon>
        <taxon>Cypriniformes</taxon>
        <taxon>Cyprinidae</taxon>
        <taxon>Labeoninae</taxon>
        <taxon>Labeonini</taxon>
        <taxon>Cirrhinus</taxon>
    </lineage>
</organism>
<keyword evidence="3" id="KW-1185">Reference proteome</keyword>
<sequence>LWMTFDLYPDLFLIITFSPCVSPPMCPFLPPCPSFLQAKVDNEIIDYKDLAAIPRVKAIYDIERPDMISYESLHSTSSTLERQGRHSPGE</sequence>
<evidence type="ECO:0000259" key="1">
    <source>
        <dbReference type="Pfam" id="PF16182"/>
    </source>
</evidence>
<gene>
    <name evidence="2" type="ORF">M9458_024780</name>
</gene>
<proteinExistence type="predicted"/>